<sequence length="197" mass="22314">MTLLVTFDWNCVIEVEEQGKQSENVRSLVQMHWDGAREVGLLATSASGNTRSKRFPGNAALFKERVDGLGWSGLPIVPTPKVWGLTYWDWSFWVGDPDEFQESTDQIWAVIAPNVARDPKEHLGGKASVDDEGLQVEKLASWRNTWCDVMSAYSHIHAKRDVFVTLNCKDFQRNARLLAKLGMRDIADPQTLAQRLR</sequence>
<name>A0A3L9XXJ3_9RHOB</name>
<dbReference type="Proteomes" id="UP000281343">
    <property type="component" value="Unassembled WGS sequence"/>
</dbReference>
<reference evidence="1 2" key="1">
    <citation type="submission" date="2018-10" db="EMBL/GenBank/DDBJ databases">
        <authorList>
            <person name="Jung H.S."/>
            <person name="Jeon C.O."/>
        </authorList>
    </citation>
    <scope>NUCLEOTIDE SEQUENCE [LARGE SCALE GENOMIC DNA]</scope>
    <source>
        <strain evidence="1 2">MA-7-27</strain>
    </source>
</reference>
<dbReference type="AlphaFoldDB" id="A0A3L9XXJ3"/>
<evidence type="ECO:0000313" key="2">
    <source>
        <dbReference type="Proteomes" id="UP000281343"/>
    </source>
</evidence>
<dbReference type="EMBL" id="RCNT01000008">
    <property type="protein sequence ID" value="RMA41321.1"/>
    <property type="molecule type" value="Genomic_DNA"/>
</dbReference>
<keyword evidence="2" id="KW-1185">Reference proteome</keyword>
<evidence type="ECO:0008006" key="3">
    <source>
        <dbReference type="Google" id="ProtNLM"/>
    </source>
</evidence>
<dbReference type="OrthoDB" id="7837432at2"/>
<organism evidence="1 2">
    <name type="scientific">Rhodophyticola porphyridii</name>
    <dbReference type="NCBI Taxonomy" id="1852017"/>
    <lineage>
        <taxon>Bacteria</taxon>
        <taxon>Pseudomonadati</taxon>
        <taxon>Pseudomonadota</taxon>
        <taxon>Alphaproteobacteria</taxon>
        <taxon>Rhodobacterales</taxon>
        <taxon>Roseobacteraceae</taxon>
        <taxon>Rhodophyticola</taxon>
    </lineage>
</organism>
<accession>A0A3L9XXJ3</accession>
<evidence type="ECO:0000313" key="1">
    <source>
        <dbReference type="EMBL" id="RMA41321.1"/>
    </source>
</evidence>
<protein>
    <recommendedName>
        <fullName evidence="3">PIN domain-containing protein</fullName>
    </recommendedName>
</protein>
<dbReference type="RefSeq" id="WP_121899041.1">
    <property type="nucleotide sequence ID" value="NZ_RCNT01000008.1"/>
</dbReference>
<proteinExistence type="predicted"/>
<gene>
    <name evidence="1" type="ORF">D9R08_15865</name>
</gene>
<comment type="caution">
    <text evidence="1">The sequence shown here is derived from an EMBL/GenBank/DDBJ whole genome shotgun (WGS) entry which is preliminary data.</text>
</comment>